<protein>
    <submittedName>
        <fullName evidence="4">Putative oxidoreductase YhhX</fullName>
        <ecNumber evidence="4">1.-.-.-</ecNumber>
    </submittedName>
</protein>
<dbReference type="EC" id="1.-.-.-" evidence="4"/>
<dbReference type="SUPFAM" id="SSF51735">
    <property type="entry name" value="NAD(P)-binding Rossmann-fold domains"/>
    <property type="match status" value="1"/>
</dbReference>
<dbReference type="PANTHER" id="PTHR43818:SF11">
    <property type="entry name" value="BCDNA.GH03377"/>
    <property type="match status" value="1"/>
</dbReference>
<keyword evidence="5" id="KW-1185">Reference proteome</keyword>
<dbReference type="InterPro" id="IPR050463">
    <property type="entry name" value="Gfo/Idh/MocA_oxidrdct_glycsds"/>
</dbReference>
<dbReference type="GO" id="GO:0000166">
    <property type="term" value="F:nucleotide binding"/>
    <property type="evidence" value="ECO:0007669"/>
    <property type="project" value="InterPro"/>
</dbReference>
<dbReference type="Proteomes" id="UP000318053">
    <property type="component" value="Unassembled WGS sequence"/>
</dbReference>
<dbReference type="Gene3D" id="3.40.50.720">
    <property type="entry name" value="NAD(P)-binding Rossmann-like Domain"/>
    <property type="match status" value="1"/>
</dbReference>
<name>A0A5C5YHV5_9BACT</name>
<dbReference type="Gene3D" id="3.30.360.10">
    <property type="entry name" value="Dihydrodipicolinate Reductase, domain 2"/>
    <property type="match status" value="1"/>
</dbReference>
<dbReference type="PANTHER" id="PTHR43818">
    <property type="entry name" value="BCDNA.GH03377"/>
    <property type="match status" value="1"/>
</dbReference>
<dbReference type="RefSeq" id="WP_246112614.1">
    <property type="nucleotide sequence ID" value="NZ_SJPK01000003.1"/>
</dbReference>
<dbReference type="GO" id="GO:0016491">
    <property type="term" value="F:oxidoreductase activity"/>
    <property type="evidence" value="ECO:0007669"/>
    <property type="project" value="UniProtKB-KW"/>
</dbReference>
<dbReference type="InterPro" id="IPR036291">
    <property type="entry name" value="NAD(P)-bd_dom_sf"/>
</dbReference>
<sequence>MIVDFVGYNIAGRRGELIQGGYLPSTLHIERAGMDRRRFAMYASGFTATALAAQPPTDQPPLKVGVIGSTGRGDYGHGLDTVWQRLPDASIVAVADHDPDGRNQELAKLKLPATAGYADYGQMLQQTRPDIVAVCPRHVDQHRDMILAAIEAGAKGIYVEKPFVRTPAEADEVIAACQTHGARVAVAHRNRYHPAINVIAGLLREGRIGRLLEIRGRGKGDRRGGCEDLWVLGSHVLNLITSLAGPPRSCSAVLLQDGRPATSSDVGKGAEGLGPMAGNQLHARFVLDSGVVAYFDSVANDGTQNQGFGLQLIGSEGRIAIYADRNPLAYLQPGNPFAQNDPPARWLPITSGGVDVPEPDLAEIRRVQHHDAEAQDLIDAVKNNREPLCNSVEAALTVEMICGVFQSHRQGGREVTFPLQHREHPLADW</sequence>
<dbReference type="AlphaFoldDB" id="A0A5C5YHV5"/>
<dbReference type="Pfam" id="PF02894">
    <property type="entry name" value="GFO_IDH_MocA_C"/>
    <property type="match status" value="1"/>
</dbReference>
<evidence type="ECO:0000256" key="1">
    <source>
        <dbReference type="ARBA" id="ARBA00023002"/>
    </source>
</evidence>
<reference evidence="4 5" key="1">
    <citation type="submission" date="2019-02" db="EMBL/GenBank/DDBJ databases">
        <title>Deep-cultivation of Planctomycetes and their phenomic and genomic characterization uncovers novel biology.</title>
        <authorList>
            <person name="Wiegand S."/>
            <person name="Jogler M."/>
            <person name="Boedeker C."/>
            <person name="Pinto D."/>
            <person name="Vollmers J."/>
            <person name="Rivas-Marin E."/>
            <person name="Kohn T."/>
            <person name="Peeters S.H."/>
            <person name="Heuer A."/>
            <person name="Rast P."/>
            <person name="Oberbeckmann S."/>
            <person name="Bunk B."/>
            <person name="Jeske O."/>
            <person name="Meyerdierks A."/>
            <person name="Storesund J.E."/>
            <person name="Kallscheuer N."/>
            <person name="Luecker S."/>
            <person name="Lage O.M."/>
            <person name="Pohl T."/>
            <person name="Merkel B.J."/>
            <person name="Hornburger P."/>
            <person name="Mueller R.-W."/>
            <person name="Bruemmer F."/>
            <person name="Labrenz M."/>
            <person name="Spormann A.M."/>
            <person name="Op Den Camp H."/>
            <person name="Overmann J."/>
            <person name="Amann R."/>
            <person name="Jetten M.S.M."/>
            <person name="Mascher T."/>
            <person name="Medema M.H."/>
            <person name="Devos D.P."/>
            <person name="Kaster A.-K."/>
            <person name="Ovreas L."/>
            <person name="Rohde M."/>
            <person name="Galperin M.Y."/>
            <person name="Jogler C."/>
        </authorList>
    </citation>
    <scope>NUCLEOTIDE SEQUENCE [LARGE SCALE GENOMIC DNA]</scope>
    <source>
        <strain evidence="4 5">CA85</strain>
    </source>
</reference>
<evidence type="ECO:0000313" key="4">
    <source>
        <dbReference type="EMBL" id="TWT73392.1"/>
    </source>
</evidence>
<dbReference type="EMBL" id="SJPK01000003">
    <property type="protein sequence ID" value="TWT73392.1"/>
    <property type="molecule type" value="Genomic_DNA"/>
</dbReference>
<evidence type="ECO:0000313" key="5">
    <source>
        <dbReference type="Proteomes" id="UP000318053"/>
    </source>
</evidence>
<evidence type="ECO:0000259" key="2">
    <source>
        <dbReference type="Pfam" id="PF01408"/>
    </source>
</evidence>
<feature type="domain" description="Gfo/Idh/MocA-like oxidoreductase C-terminal" evidence="3">
    <location>
        <begin position="228"/>
        <end position="414"/>
    </location>
</feature>
<accession>A0A5C5YHV5</accession>
<comment type="caution">
    <text evidence="4">The sequence shown here is derived from an EMBL/GenBank/DDBJ whole genome shotgun (WGS) entry which is preliminary data.</text>
</comment>
<feature type="domain" description="Gfo/Idh/MocA-like oxidoreductase N-terminal" evidence="2">
    <location>
        <begin position="62"/>
        <end position="188"/>
    </location>
</feature>
<organism evidence="4 5">
    <name type="scientific">Allorhodopirellula solitaria</name>
    <dbReference type="NCBI Taxonomy" id="2527987"/>
    <lineage>
        <taxon>Bacteria</taxon>
        <taxon>Pseudomonadati</taxon>
        <taxon>Planctomycetota</taxon>
        <taxon>Planctomycetia</taxon>
        <taxon>Pirellulales</taxon>
        <taxon>Pirellulaceae</taxon>
        <taxon>Allorhodopirellula</taxon>
    </lineage>
</organism>
<dbReference type="InterPro" id="IPR004104">
    <property type="entry name" value="Gfo/Idh/MocA-like_OxRdtase_C"/>
</dbReference>
<dbReference type="InterPro" id="IPR000683">
    <property type="entry name" value="Gfo/Idh/MocA-like_OxRdtase_N"/>
</dbReference>
<keyword evidence="1 4" id="KW-0560">Oxidoreductase</keyword>
<proteinExistence type="predicted"/>
<evidence type="ECO:0000259" key="3">
    <source>
        <dbReference type="Pfam" id="PF02894"/>
    </source>
</evidence>
<dbReference type="Pfam" id="PF01408">
    <property type="entry name" value="GFO_IDH_MocA"/>
    <property type="match status" value="1"/>
</dbReference>
<dbReference type="SUPFAM" id="SSF55347">
    <property type="entry name" value="Glyceraldehyde-3-phosphate dehydrogenase-like, C-terminal domain"/>
    <property type="match status" value="1"/>
</dbReference>
<gene>
    <name evidence="4" type="primary">yhhX</name>
    <name evidence="4" type="ORF">CA85_18620</name>
</gene>